<evidence type="ECO:0000313" key="3">
    <source>
        <dbReference type="EMBL" id="RUQ72140.1"/>
    </source>
</evidence>
<dbReference type="InterPro" id="IPR050194">
    <property type="entry name" value="Glycosyltransferase_grp1"/>
</dbReference>
<evidence type="ECO:0000313" key="4">
    <source>
        <dbReference type="Proteomes" id="UP000280346"/>
    </source>
</evidence>
<name>A0A3S0WMH8_9PROT</name>
<dbReference type="Proteomes" id="UP000280346">
    <property type="component" value="Unassembled WGS sequence"/>
</dbReference>
<comment type="caution">
    <text evidence="3">The sequence shown here is derived from an EMBL/GenBank/DDBJ whole genome shotgun (WGS) entry which is preliminary data.</text>
</comment>
<feature type="domain" description="Glycosyl transferase family 1" evidence="1">
    <location>
        <begin position="235"/>
        <end position="399"/>
    </location>
</feature>
<accession>A0A3S0WMH8</accession>
<organism evidence="3 4">
    <name type="scientific">Azospirillum doebereinerae</name>
    <dbReference type="NCBI Taxonomy" id="92933"/>
    <lineage>
        <taxon>Bacteria</taxon>
        <taxon>Pseudomonadati</taxon>
        <taxon>Pseudomonadota</taxon>
        <taxon>Alphaproteobacteria</taxon>
        <taxon>Rhodospirillales</taxon>
        <taxon>Azospirillaceae</taxon>
        <taxon>Azospirillum</taxon>
    </lineage>
</organism>
<sequence length="440" mass="49569">MSQTKRALIISHGHPSFSLGGAEVASYNLHLGLHDLPGWESHYLARVAPPIAQHGDSALMALRQKEREVLYYANDYDHFRLSNRNLPGLEKDFVRYVRDLQPDVVNFHHVLGLGVETIQAVRHALPRVPIVVTFHEYLSICHHHGQMVKTSRNALCYRSSPADCAGCFPHIGEAEFFKRELFLKTFLEQADFYVSPSNFLIDRYVDWGLPRGKFRMIENGLTVEGIAPPRPLARGGRRNRFAFFGQLTEFKGAHVMVEAVSRISDKAWGEDGALMIFGGNLERQPEAYQKRFNDAVEKAGDRVRFYGSYRSAELPGLMKDVDWTIIPSIWWENSPVVIQEAFLHGRPILASNIGGMAEKVTHGVDGLHFRNGSVEDLVDRMTEALTTPDLWDRLRQRIRRPIDRAECARQHAGVYEALIAAGTGTSSAAAMPERAVAQRC</sequence>
<gene>
    <name evidence="3" type="ORF">EJ913_11305</name>
</gene>
<keyword evidence="4" id="KW-1185">Reference proteome</keyword>
<evidence type="ECO:0000259" key="1">
    <source>
        <dbReference type="Pfam" id="PF00534"/>
    </source>
</evidence>
<reference evidence="3 4" key="1">
    <citation type="submission" date="2018-12" db="EMBL/GenBank/DDBJ databases">
        <authorList>
            <person name="Yang Y."/>
        </authorList>
    </citation>
    <scope>NUCLEOTIDE SEQUENCE [LARGE SCALE GENOMIC DNA]</scope>
    <source>
        <strain evidence="3 4">GSF71</strain>
    </source>
</reference>
<dbReference type="InterPro" id="IPR001296">
    <property type="entry name" value="Glyco_trans_1"/>
</dbReference>
<dbReference type="PANTHER" id="PTHR45947">
    <property type="entry name" value="SULFOQUINOVOSYL TRANSFERASE SQD2"/>
    <property type="match status" value="1"/>
</dbReference>
<dbReference type="GO" id="GO:0016757">
    <property type="term" value="F:glycosyltransferase activity"/>
    <property type="evidence" value="ECO:0007669"/>
    <property type="project" value="InterPro"/>
</dbReference>
<proteinExistence type="predicted"/>
<dbReference type="SUPFAM" id="SSF53756">
    <property type="entry name" value="UDP-Glycosyltransferase/glycogen phosphorylase"/>
    <property type="match status" value="1"/>
</dbReference>
<evidence type="ECO:0000259" key="2">
    <source>
        <dbReference type="Pfam" id="PF13439"/>
    </source>
</evidence>
<dbReference type="OrthoDB" id="9807414at2"/>
<dbReference type="CDD" id="cd03823">
    <property type="entry name" value="GT4_ExpE7-like"/>
    <property type="match status" value="1"/>
</dbReference>
<dbReference type="Pfam" id="PF13439">
    <property type="entry name" value="Glyco_transf_4"/>
    <property type="match status" value="1"/>
</dbReference>
<keyword evidence="3" id="KW-0808">Transferase</keyword>
<dbReference type="PANTHER" id="PTHR45947:SF13">
    <property type="entry name" value="TRANSFERASE"/>
    <property type="match status" value="1"/>
</dbReference>
<dbReference type="Gene3D" id="3.40.50.2000">
    <property type="entry name" value="Glycogen Phosphorylase B"/>
    <property type="match status" value="2"/>
</dbReference>
<feature type="domain" description="Glycosyltransferase subfamily 4-like N-terminal" evidence="2">
    <location>
        <begin position="20"/>
        <end position="222"/>
    </location>
</feature>
<dbReference type="EMBL" id="RZIJ01000007">
    <property type="protein sequence ID" value="RUQ72140.1"/>
    <property type="molecule type" value="Genomic_DNA"/>
</dbReference>
<dbReference type="AlphaFoldDB" id="A0A3S0WMH8"/>
<dbReference type="RefSeq" id="WP_126997805.1">
    <property type="nucleotide sequence ID" value="NZ_CP173192.1"/>
</dbReference>
<protein>
    <submittedName>
        <fullName evidence="3">Glycosyltransferase</fullName>
    </submittedName>
</protein>
<dbReference type="InterPro" id="IPR028098">
    <property type="entry name" value="Glyco_trans_4-like_N"/>
</dbReference>
<dbReference type="Pfam" id="PF00534">
    <property type="entry name" value="Glycos_transf_1"/>
    <property type="match status" value="1"/>
</dbReference>